<feature type="compositionally biased region" description="Gly residues" evidence="1">
    <location>
        <begin position="1"/>
        <end position="27"/>
    </location>
</feature>
<dbReference type="EMBL" id="KV919139">
    <property type="protein sequence ID" value="OSX71387.1"/>
    <property type="molecule type" value="Genomic_DNA"/>
</dbReference>
<sequence length="824" mass="82972">MIRGGSAGCGWTAGGGGGRSGGSGGGTPINSVAPAERGDSPTGGSGGGGRGTSANVGAPSRAGPAAGAYRASFFSQTAGDEPLLERSLQRPARAVGGGSFGAAAVGATGTGFWAGWAPLPSPLAGAGGGGWCGAPAAAVPGTGFFGGGAPLPSPLAGAGGGGWIGAPAAAVLETGFWGVWAPFSSPLAGAGGGGVIWRVGGRRPWDQLLWRLGAPPVASCGRYRFGLFGAPAAGALGSPVWGGGGDGDWRGAHHRARLFQCSHERLASGVNHVGIIKWMILHGSGMAGNPDILRHERQLQHARRWLEGLVKAGAAMDCPPAASIGDGVPVGDAHVVPPPASSVADATVQLTTSAGSVAPTAVALASSPSAALSATPSGKACASSSPATPSDASHTFTDEELEEILGHPRVDELMRSHGRATKIRPRGAPEVLPVGAVPPVGSVPPVGDAAPVGDAPAAGDVAPLSDLPPVGGLLYGNKDFDDDMVPVEGGCNIEADKGPVNGQPGVCAPPPPALIESQEAPALIKLSTMVIRHLTKQLALKGRKAQRVREEFKTMISVVAAEQNCGLKVIQLFLLPWWPYKLSAVPNVIFEPDAIWQLQVVVPERLTLTTERTRDEEADGEKSITLEALPFMAGQIDKLVAGIMLLHDKEPLTQRTLANCVYMARKAEHLSAAEVATAVAARLAAAKAAGAAARAAAAVPATSAPRVLPIAPAPVASGVRSANPFPDAFPPSRQSPLQALGNLVRGVKPLSKPRSRASPASRRAAGGRQPSAAEARRIARVAAAQASALAVVVPAVSAAGGGAGAANAKRRRVDVPTARRASRR</sequence>
<feature type="region of interest" description="Disordered" evidence="1">
    <location>
        <begin position="746"/>
        <end position="772"/>
    </location>
</feature>
<gene>
    <name evidence="2" type="ORF">BU14_0540s0001</name>
</gene>
<name>A0A1X6NS31_PORUM</name>
<keyword evidence="3" id="KW-1185">Reference proteome</keyword>
<accession>A0A1X6NS31</accession>
<organism evidence="2 3">
    <name type="scientific">Porphyra umbilicalis</name>
    <name type="common">Purple laver</name>
    <name type="synonym">Red alga</name>
    <dbReference type="NCBI Taxonomy" id="2786"/>
    <lineage>
        <taxon>Eukaryota</taxon>
        <taxon>Rhodophyta</taxon>
        <taxon>Bangiophyceae</taxon>
        <taxon>Bangiales</taxon>
        <taxon>Bangiaceae</taxon>
        <taxon>Porphyra</taxon>
    </lineage>
</organism>
<dbReference type="AlphaFoldDB" id="A0A1X6NS31"/>
<dbReference type="Proteomes" id="UP000218209">
    <property type="component" value="Unassembled WGS sequence"/>
</dbReference>
<proteinExistence type="predicted"/>
<feature type="region of interest" description="Disordered" evidence="1">
    <location>
        <begin position="1"/>
        <end position="61"/>
    </location>
</feature>
<feature type="compositionally biased region" description="Low complexity" evidence="1">
    <location>
        <begin position="756"/>
        <end position="772"/>
    </location>
</feature>
<feature type="region of interest" description="Disordered" evidence="1">
    <location>
        <begin position="373"/>
        <end position="395"/>
    </location>
</feature>
<evidence type="ECO:0000313" key="3">
    <source>
        <dbReference type="Proteomes" id="UP000218209"/>
    </source>
</evidence>
<protein>
    <submittedName>
        <fullName evidence="2">Uncharacterized protein</fullName>
    </submittedName>
</protein>
<evidence type="ECO:0000256" key="1">
    <source>
        <dbReference type="SAM" id="MobiDB-lite"/>
    </source>
</evidence>
<feature type="compositionally biased region" description="Low complexity" evidence="1">
    <location>
        <begin position="373"/>
        <end position="393"/>
    </location>
</feature>
<reference evidence="2 3" key="1">
    <citation type="submission" date="2017-03" db="EMBL/GenBank/DDBJ databases">
        <title>WGS assembly of Porphyra umbilicalis.</title>
        <authorList>
            <person name="Brawley S.H."/>
            <person name="Blouin N.A."/>
            <person name="Ficko-Blean E."/>
            <person name="Wheeler G.L."/>
            <person name="Lohr M."/>
            <person name="Goodson H.V."/>
            <person name="Jenkins J.W."/>
            <person name="Blaby-Haas C.E."/>
            <person name="Helliwell K.E."/>
            <person name="Chan C."/>
            <person name="Marriage T."/>
            <person name="Bhattacharya D."/>
            <person name="Klein A.S."/>
            <person name="Badis Y."/>
            <person name="Brodie J."/>
            <person name="Cao Y."/>
            <person name="Collen J."/>
            <person name="Dittami S.M."/>
            <person name="Gachon C.M."/>
            <person name="Green B.R."/>
            <person name="Karpowicz S."/>
            <person name="Kim J.W."/>
            <person name="Kudahl U."/>
            <person name="Lin S."/>
            <person name="Michel G."/>
            <person name="Mittag M."/>
            <person name="Olson B.J."/>
            <person name="Pangilinan J."/>
            <person name="Peng Y."/>
            <person name="Qiu H."/>
            <person name="Shu S."/>
            <person name="Singer J.T."/>
            <person name="Smith A.G."/>
            <person name="Sprecher B.N."/>
            <person name="Wagner V."/>
            <person name="Wang W."/>
            <person name="Wang Z.-Y."/>
            <person name="Yan J."/>
            <person name="Yarish C."/>
            <person name="Zoeuner-Riek S."/>
            <person name="Zhuang Y."/>
            <person name="Zou Y."/>
            <person name="Lindquist E.A."/>
            <person name="Grimwood J."/>
            <person name="Barry K."/>
            <person name="Rokhsar D.S."/>
            <person name="Schmutz J."/>
            <person name="Stiller J.W."/>
            <person name="Grossman A.R."/>
            <person name="Prochnik S.E."/>
        </authorList>
    </citation>
    <scope>NUCLEOTIDE SEQUENCE [LARGE SCALE GENOMIC DNA]</scope>
    <source>
        <strain evidence="2">4086291</strain>
    </source>
</reference>
<feature type="compositionally biased region" description="Gly residues" evidence="1">
    <location>
        <begin position="41"/>
        <end position="51"/>
    </location>
</feature>
<evidence type="ECO:0000313" key="2">
    <source>
        <dbReference type="EMBL" id="OSX71387.1"/>
    </source>
</evidence>
<feature type="region of interest" description="Disordered" evidence="1">
    <location>
        <begin position="799"/>
        <end position="824"/>
    </location>
</feature>